<dbReference type="InterPro" id="IPR051016">
    <property type="entry name" value="Diverse_Substrate_AcTransf"/>
</dbReference>
<feature type="region of interest" description="Disordered" evidence="3">
    <location>
        <begin position="82"/>
        <end position="101"/>
    </location>
</feature>
<protein>
    <submittedName>
        <fullName evidence="6">Probable acetyltransferase NATA1-like</fullName>
    </submittedName>
</protein>
<evidence type="ECO:0000313" key="5">
    <source>
        <dbReference type="Proteomes" id="UP000515123"/>
    </source>
</evidence>
<dbReference type="GO" id="GO:0008080">
    <property type="term" value="F:N-acetyltransferase activity"/>
    <property type="evidence" value="ECO:0007669"/>
    <property type="project" value="TreeGrafter"/>
</dbReference>
<dbReference type="InterPro" id="IPR016181">
    <property type="entry name" value="Acyl_CoA_acyltransferase"/>
</dbReference>
<reference evidence="6" key="2">
    <citation type="submission" date="2025-08" db="UniProtKB">
        <authorList>
            <consortium name="RefSeq"/>
        </authorList>
    </citation>
    <scope>IDENTIFICATION</scope>
    <source>
        <tissue evidence="6">Leaf</tissue>
    </source>
</reference>
<evidence type="ECO:0000259" key="4">
    <source>
        <dbReference type="PROSITE" id="PS51186"/>
    </source>
</evidence>
<dbReference type="OrthoDB" id="7305308at2759"/>
<dbReference type="PANTHER" id="PTHR10545">
    <property type="entry name" value="DIAMINE N-ACETYLTRANSFERASE"/>
    <property type="match status" value="1"/>
</dbReference>
<gene>
    <name evidence="6" type="primary">LOC109707152</name>
</gene>
<feature type="domain" description="N-acetyltransferase" evidence="4">
    <location>
        <begin position="73"/>
        <end position="226"/>
    </location>
</feature>
<dbReference type="RefSeq" id="XP_020083843.1">
    <property type="nucleotide sequence ID" value="XM_020228254.1"/>
</dbReference>
<evidence type="ECO:0000256" key="1">
    <source>
        <dbReference type="ARBA" id="ARBA00022679"/>
    </source>
</evidence>
<proteinExistence type="predicted"/>
<sequence length="234" mass="25277">MSAAAAAGDTSGSVWAELRLADAGDVPHIHRLIRQMAEFERLTHLFSATEASLASSLFPSPSPPPPFLSFTVLILDLLPHPPSSPSNPSNPSPFPPISRRIDLPSPVPDPDAAAFASSRGGGGVVAGFLLCFPNYSTFLAKPGIYVEDIFVRAPWRRRGLGRMMLAAVAAQAARMGMGRVEWCVLDWNAAAIDFYKQMGADVLPMWRICRLAGPALDAYAYAEAEEEEQPQQEN</sequence>
<keyword evidence="2" id="KW-0012">Acyltransferase</keyword>
<dbReference type="Gramene" id="Aco010417.1.mrna1">
    <property type="protein sequence ID" value="Aco010417.1.mrna1.cds1"/>
    <property type="gene ID" value="Aco010417.1.path1"/>
</dbReference>
<dbReference type="Proteomes" id="UP000515123">
    <property type="component" value="Linkage group 3"/>
</dbReference>
<evidence type="ECO:0000256" key="2">
    <source>
        <dbReference type="ARBA" id="ARBA00023315"/>
    </source>
</evidence>
<dbReference type="FunFam" id="3.40.630.30:FF:000139">
    <property type="entry name" value="L-ornithine N5-acetyltransferase NATA1"/>
    <property type="match status" value="1"/>
</dbReference>
<dbReference type="PROSITE" id="PS51186">
    <property type="entry name" value="GNAT"/>
    <property type="match status" value="1"/>
</dbReference>
<accession>A0A6P5ERB9</accession>
<dbReference type="AlphaFoldDB" id="A0A6P5ERB9"/>
<keyword evidence="5" id="KW-1185">Reference proteome</keyword>
<name>A0A6P5ERB9_ANACO</name>
<dbReference type="GeneID" id="109707152"/>
<dbReference type="Pfam" id="PF00583">
    <property type="entry name" value="Acetyltransf_1"/>
    <property type="match status" value="1"/>
</dbReference>
<dbReference type="Gene3D" id="3.40.630.30">
    <property type="match status" value="1"/>
</dbReference>
<evidence type="ECO:0000313" key="6">
    <source>
        <dbReference type="RefSeq" id="XP_020083843.1"/>
    </source>
</evidence>
<organism evidence="5 6">
    <name type="scientific">Ananas comosus</name>
    <name type="common">Pineapple</name>
    <name type="synonym">Ananas ananas</name>
    <dbReference type="NCBI Taxonomy" id="4615"/>
    <lineage>
        <taxon>Eukaryota</taxon>
        <taxon>Viridiplantae</taxon>
        <taxon>Streptophyta</taxon>
        <taxon>Embryophyta</taxon>
        <taxon>Tracheophyta</taxon>
        <taxon>Spermatophyta</taxon>
        <taxon>Magnoliopsida</taxon>
        <taxon>Liliopsida</taxon>
        <taxon>Poales</taxon>
        <taxon>Bromeliaceae</taxon>
        <taxon>Bromelioideae</taxon>
        <taxon>Ananas</taxon>
    </lineage>
</organism>
<dbReference type="SUPFAM" id="SSF55729">
    <property type="entry name" value="Acyl-CoA N-acyltransferases (Nat)"/>
    <property type="match status" value="1"/>
</dbReference>
<dbReference type="InterPro" id="IPR000182">
    <property type="entry name" value="GNAT_dom"/>
</dbReference>
<evidence type="ECO:0000256" key="3">
    <source>
        <dbReference type="SAM" id="MobiDB-lite"/>
    </source>
</evidence>
<feature type="compositionally biased region" description="Pro residues" evidence="3">
    <location>
        <begin position="82"/>
        <end position="96"/>
    </location>
</feature>
<reference evidence="5" key="1">
    <citation type="journal article" date="2015" name="Nat. Genet.">
        <title>The pineapple genome and the evolution of CAM photosynthesis.</title>
        <authorList>
            <person name="Ming R."/>
            <person name="VanBuren R."/>
            <person name="Wai C.M."/>
            <person name="Tang H."/>
            <person name="Schatz M.C."/>
            <person name="Bowers J.E."/>
            <person name="Lyons E."/>
            <person name="Wang M.L."/>
            <person name="Chen J."/>
            <person name="Biggers E."/>
            <person name="Zhang J."/>
            <person name="Huang L."/>
            <person name="Zhang L."/>
            <person name="Miao W."/>
            <person name="Zhang J."/>
            <person name="Ye Z."/>
            <person name="Miao C."/>
            <person name="Lin Z."/>
            <person name="Wang H."/>
            <person name="Zhou H."/>
            <person name="Yim W.C."/>
            <person name="Priest H.D."/>
            <person name="Zheng C."/>
            <person name="Woodhouse M."/>
            <person name="Edger P.P."/>
            <person name="Guyot R."/>
            <person name="Guo H.B."/>
            <person name="Guo H."/>
            <person name="Zheng G."/>
            <person name="Singh R."/>
            <person name="Sharma A."/>
            <person name="Min X."/>
            <person name="Zheng Y."/>
            <person name="Lee H."/>
            <person name="Gurtowski J."/>
            <person name="Sedlazeck F.J."/>
            <person name="Harkess A."/>
            <person name="McKain M.R."/>
            <person name="Liao Z."/>
            <person name="Fang J."/>
            <person name="Liu J."/>
            <person name="Zhang X."/>
            <person name="Zhang Q."/>
            <person name="Hu W."/>
            <person name="Qin Y."/>
            <person name="Wang K."/>
            <person name="Chen L.Y."/>
            <person name="Shirley N."/>
            <person name="Lin Y.R."/>
            <person name="Liu L.Y."/>
            <person name="Hernandez A.G."/>
            <person name="Wright C.L."/>
            <person name="Bulone V."/>
            <person name="Tuskan G.A."/>
            <person name="Heath K."/>
            <person name="Zee F."/>
            <person name="Moore P.H."/>
            <person name="Sunkar R."/>
            <person name="Leebens-Mack J.H."/>
            <person name="Mockler T."/>
            <person name="Bennetzen J.L."/>
            <person name="Freeling M."/>
            <person name="Sankoff D."/>
            <person name="Paterson A.H."/>
            <person name="Zhu X."/>
            <person name="Yang X."/>
            <person name="Smith J.A."/>
            <person name="Cushman J.C."/>
            <person name="Paull R.E."/>
            <person name="Yu Q."/>
        </authorList>
    </citation>
    <scope>NUCLEOTIDE SEQUENCE [LARGE SCALE GENOMIC DNA]</scope>
    <source>
        <strain evidence="5">cv. F153</strain>
    </source>
</reference>
<keyword evidence="1" id="KW-0808">Transferase</keyword>
<dbReference type="CDD" id="cd04301">
    <property type="entry name" value="NAT_SF"/>
    <property type="match status" value="1"/>
</dbReference>
<dbReference type="PANTHER" id="PTHR10545:SF29">
    <property type="entry name" value="GH14572P-RELATED"/>
    <property type="match status" value="1"/>
</dbReference>